<dbReference type="AlphaFoldDB" id="G5AVN8"/>
<evidence type="ECO:0000313" key="1">
    <source>
        <dbReference type="EMBL" id="EHB01099.1"/>
    </source>
</evidence>
<dbReference type="InParanoid" id="G5AVN8"/>
<dbReference type="InterPro" id="IPR029052">
    <property type="entry name" value="Metallo-depent_PP-like"/>
</dbReference>
<accession>G5AVN8</accession>
<gene>
    <name evidence="1" type="ORF">GW7_07694</name>
</gene>
<dbReference type="Gene3D" id="3.60.21.10">
    <property type="match status" value="1"/>
</dbReference>
<dbReference type="Proteomes" id="UP000006813">
    <property type="component" value="Unassembled WGS sequence"/>
</dbReference>
<protein>
    <submittedName>
        <fullName evidence="1">Serine/threonine-protein phosphatase 2A catalytic subunit alpha isoform</fullName>
    </submittedName>
</protein>
<organism evidence="1 2">
    <name type="scientific">Heterocephalus glaber</name>
    <name type="common">Naked mole rat</name>
    <dbReference type="NCBI Taxonomy" id="10181"/>
    <lineage>
        <taxon>Eukaryota</taxon>
        <taxon>Metazoa</taxon>
        <taxon>Chordata</taxon>
        <taxon>Craniata</taxon>
        <taxon>Vertebrata</taxon>
        <taxon>Euteleostomi</taxon>
        <taxon>Mammalia</taxon>
        <taxon>Eutheria</taxon>
        <taxon>Euarchontoglires</taxon>
        <taxon>Glires</taxon>
        <taxon>Rodentia</taxon>
        <taxon>Hystricomorpha</taxon>
        <taxon>Bathyergidae</taxon>
        <taxon>Heterocephalus</taxon>
    </lineage>
</organism>
<name>G5AVN8_HETGA</name>
<proteinExistence type="predicted"/>
<dbReference type="EMBL" id="JH167166">
    <property type="protein sequence ID" value="EHB01099.1"/>
    <property type="molecule type" value="Genomic_DNA"/>
</dbReference>
<sequence>MGWQRVQADGIMGKKVFTKELDQWIKQLNEYKQLSESQVKSLCEKTEETLKKESNMQEVLVSSLLSVEMYVGNFMILWNCLELVANHQILFFNGIMRATVTQVMVSMMNI</sequence>
<evidence type="ECO:0000313" key="2">
    <source>
        <dbReference type="Proteomes" id="UP000006813"/>
    </source>
</evidence>
<reference evidence="1 2" key="1">
    <citation type="journal article" date="2011" name="Nature">
        <title>Genome sequencing reveals insights into physiology and longevity of the naked mole rat.</title>
        <authorList>
            <person name="Kim E.B."/>
            <person name="Fang X."/>
            <person name="Fushan A.A."/>
            <person name="Huang Z."/>
            <person name="Lobanov A.V."/>
            <person name="Han L."/>
            <person name="Marino S.M."/>
            <person name="Sun X."/>
            <person name="Turanov A.A."/>
            <person name="Yang P."/>
            <person name="Yim S.H."/>
            <person name="Zhao X."/>
            <person name="Kasaikina M.V."/>
            <person name="Stoletzki N."/>
            <person name="Peng C."/>
            <person name="Polak P."/>
            <person name="Xiong Z."/>
            <person name="Kiezun A."/>
            <person name="Zhu Y."/>
            <person name="Chen Y."/>
            <person name="Kryukov G.V."/>
            <person name="Zhang Q."/>
            <person name="Peshkin L."/>
            <person name="Yang L."/>
            <person name="Bronson R.T."/>
            <person name="Buffenstein R."/>
            <person name="Wang B."/>
            <person name="Han C."/>
            <person name="Li Q."/>
            <person name="Chen L."/>
            <person name="Zhao W."/>
            <person name="Sunyaev S.R."/>
            <person name="Park T.J."/>
            <person name="Zhang G."/>
            <person name="Wang J."/>
            <person name="Gladyshev V.N."/>
        </authorList>
    </citation>
    <scope>NUCLEOTIDE SEQUENCE [LARGE SCALE GENOMIC DNA]</scope>
</reference>
<dbReference type="STRING" id="10181.G5AVN8"/>